<evidence type="ECO:0000313" key="3">
    <source>
        <dbReference type="Proteomes" id="UP000250140"/>
    </source>
</evidence>
<dbReference type="AlphaFoldDB" id="A0A8E2EMW8"/>
<accession>A0A8E2EMW8</accession>
<dbReference type="OrthoDB" id="5317242at2759"/>
<organism evidence="2 3">
    <name type="scientific">Glonium stellatum</name>
    <dbReference type="NCBI Taxonomy" id="574774"/>
    <lineage>
        <taxon>Eukaryota</taxon>
        <taxon>Fungi</taxon>
        <taxon>Dikarya</taxon>
        <taxon>Ascomycota</taxon>
        <taxon>Pezizomycotina</taxon>
        <taxon>Dothideomycetes</taxon>
        <taxon>Pleosporomycetidae</taxon>
        <taxon>Gloniales</taxon>
        <taxon>Gloniaceae</taxon>
        <taxon>Glonium</taxon>
    </lineage>
</organism>
<feature type="chain" id="PRO_5034367883" description="Pullulan synthetase" evidence="1">
    <location>
        <begin position="19"/>
        <end position="171"/>
    </location>
</feature>
<reference evidence="2 3" key="1">
    <citation type="journal article" date="2016" name="Nat. Commun.">
        <title>Ectomycorrhizal ecology is imprinted in the genome of the dominant symbiotic fungus Cenococcum geophilum.</title>
        <authorList>
            <consortium name="DOE Joint Genome Institute"/>
            <person name="Peter M."/>
            <person name="Kohler A."/>
            <person name="Ohm R.A."/>
            <person name="Kuo A."/>
            <person name="Krutzmann J."/>
            <person name="Morin E."/>
            <person name="Arend M."/>
            <person name="Barry K.W."/>
            <person name="Binder M."/>
            <person name="Choi C."/>
            <person name="Clum A."/>
            <person name="Copeland A."/>
            <person name="Grisel N."/>
            <person name="Haridas S."/>
            <person name="Kipfer T."/>
            <person name="LaButti K."/>
            <person name="Lindquist E."/>
            <person name="Lipzen A."/>
            <person name="Maire R."/>
            <person name="Meier B."/>
            <person name="Mihaltcheva S."/>
            <person name="Molinier V."/>
            <person name="Murat C."/>
            <person name="Poggeler S."/>
            <person name="Quandt C.A."/>
            <person name="Sperisen C."/>
            <person name="Tritt A."/>
            <person name="Tisserant E."/>
            <person name="Crous P.W."/>
            <person name="Henrissat B."/>
            <person name="Nehls U."/>
            <person name="Egli S."/>
            <person name="Spatafora J.W."/>
            <person name="Grigoriev I.V."/>
            <person name="Martin F.M."/>
        </authorList>
    </citation>
    <scope>NUCLEOTIDE SEQUENCE [LARGE SCALE GENOMIC DNA]</scope>
    <source>
        <strain evidence="2 3">CBS 207.34</strain>
    </source>
</reference>
<evidence type="ECO:0008006" key="4">
    <source>
        <dbReference type="Google" id="ProtNLM"/>
    </source>
</evidence>
<feature type="signal peptide" evidence="1">
    <location>
        <begin position="1"/>
        <end position="18"/>
    </location>
</feature>
<evidence type="ECO:0000313" key="2">
    <source>
        <dbReference type="EMBL" id="OCL01672.1"/>
    </source>
</evidence>
<dbReference type="EMBL" id="KV751092">
    <property type="protein sequence ID" value="OCL01672.1"/>
    <property type="molecule type" value="Genomic_DNA"/>
</dbReference>
<protein>
    <recommendedName>
        <fullName evidence="4">Pullulan synthetase</fullName>
    </recommendedName>
</protein>
<name>A0A8E2EMW8_9PEZI</name>
<dbReference type="Proteomes" id="UP000250140">
    <property type="component" value="Unassembled WGS sequence"/>
</dbReference>
<keyword evidence="3" id="KW-1185">Reference proteome</keyword>
<keyword evidence="1" id="KW-0732">Signal</keyword>
<gene>
    <name evidence="2" type="ORF">AOQ84DRAFT_213094</name>
</gene>
<evidence type="ECO:0000256" key="1">
    <source>
        <dbReference type="SAM" id="SignalP"/>
    </source>
</evidence>
<proteinExistence type="predicted"/>
<sequence>MFNTFFILVSTLLALATAYPSTPSTFYLVTTNQSAPTTNSSLLRAVSATSLFDPYYRPALAIRLTGPGYGSLPNFTLTDGTLHTTAAGPHGIGIYEYNSTAVVAGQELQFLASPQPVGGLALSGGYLLSVNGTTNGWTICVGELEQDVLEWMGTDASCNATYVHAVTAAPY</sequence>